<dbReference type="PROSITE" id="PS51273">
    <property type="entry name" value="GATASE_TYPE_1"/>
    <property type="match status" value="1"/>
</dbReference>
<keyword evidence="2" id="KW-0378">Hydrolase</keyword>
<organism evidence="2 3">
    <name type="scientific">Paenarthrobacter aromaticivorans</name>
    <dbReference type="NCBI Taxonomy" id="2849150"/>
    <lineage>
        <taxon>Bacteria</taxon>
        <taxon>Bacillati</taxon>
        <taxon>Actinomycetota</taxon>
        <taxon>Actinomycetes</taxon>
        <taxon>Micrococcales</taxon>
        <taxon>Micrococcaceae</taxon>
        <taxon>Paenarthrobacter</taxon>
    </lineage>
</organism>
<name>A0ABS6I8A6_9MICC</name>
<dbReference type="PANTHER" id="PTHR43235:SF1">
    <property type="entry name" value="GLUTAMINE AMIDOTRANSFERASE PB2B2.05-RELATED"/>
    <property type="match status" value="1"/>
</dbReference>
<dbReference type="RefSeq" id="WP_216926084.1">
    <property type="nucleotide sequence ID" value="NZ_JAHOPC010000011.1"/>
</dbReference>
<keyword evidence="3" id="KW-1185">Reference proteome</keyword>
<evidence type="ECO:0000313" key="3">
    <source>
        <dbReference type="Proteomes" id="UP000824166"/>
    </source>
</evidence>
<dbReference type="EMBL" id="JAHOPC010000011">
    <property type="protein sequence ID" value="MBU8867965.1"/>
    <property type="molecule type" value="Genomic_DNA"/>
</dbReference>
<protein>
    <submittedName>
        <fullName evidence="2">Gamma-glutamyl-gamma-aminobutyrate hydrolase family protein</fullName>
    </submittedName>
</protein>
<dbReference type="GO" id="GO:0016787">
    <property type="term" value="F:hydrolase activity"/>
    <property type="evidence" value="ECO:0007669"/>
    <property type="project" value="UniProtKB-KW"/>
</dbReference>
<proteinExistence type="predicted"/>
<accession>A0ABS6I8A6</accession>
<reference evidence="2 3" key="1">
    <citation type="submission" date="2021-06" db="EMBL/GenBank/DDBJ databases">
        <authorList>
            <person name="Jeong J.W."/>
        </authorList>
    </citation>
    <scope>NUCLEOTIDE SEQUENCE [LARGE SCALE GENOMIC DNA]</scope>
    <source>
        <strain evidence="2 3">MMS21-TAE1-1</strain>
    </source>
</reference>
<comment type="caution">
    <text evidence="2">The sequence shown here is derived from an EMBL/GenBank/DDBJ whole genome shotgun (WGS) entry which is preliminary data.</text>
</comment>
<evidence type="ECO:0000313" key="2">
    <source>
        <dbReference type="EMBL" id="MBU8867965.1"/>
    </source>
</evidence>
<dbReference type="CDD" id="cd01745">
    <property type="entry name" value="GATase1_2"/>
    <property type="match status" value="1"/>
</dbReference>
<gene>
    <name evidence="2" type="ORF">KSW38_16885</name>
</gene>
<dbReference type="Proteomes" id="UP000824166">
    <property type="component" value="Unassembled WGS sequence"/>
</dbReference>
<evidence type="ECO:0000256" key="1">
    <source>
        <dbReference type="SAM" id="MobiDB-lite"/>
    </source>
</evidence>
<dbReference type="PANTHER" id="PTHR43235">
    <property type="entry name" value="GLUTAMINE AMIDOTRANSFERASE PB2B2.05-RELATED"/>
    <property type="match status" value="1"/>
</dbReference>
<feature type="region of interest" description="Disordered" evidence="1">
    <location>
        <begin position="1"/>
        <end position="26"/>
    </location>
</feature>
<dbReference type="Pfam" id="PF07722">
    <property type="entry name" value="Peptidase_C26"/>
    <property type="match status" value="1"/>
</dbReference>
<dbReference type="InterPro" id="IPR011697">
    <property type="entry name" value="Peptidase_C26"/>
</dbReference>
<sequence>MKTSDEGGAGARPRIGVPIRLSSSDNPDARVGEANQLFTLIVDLLREAGAQPVLLTPVSADSAGRLASVMKTLDGVLLPGGGDLEPRLYGQDPEESVYDVNPEQDHLDIDVARATIDAGLPLLGICRGHQLLNVLYGGTLIQDMAPSAVNHNGLNPDDPTASEWAWHDVVLAPGSKTAALYGAPDGTSIKIASGHHQAVARVGEGLVVTAIADDGTVEALEDPSRWVASVQWHPEASQLPDNQRLAPFKAFVEVCRNPTQAGPGGVQ</sequence>
<dbReference type="InterPro" id="IPR044668">
    <property type="entry name" value="PuuD-like"/>
</dbReference>